<protein>
    <submittedName>
        <fullName evidence="1">Uncharacterized protein</fullName>
    </submittedName>
</protein>
<gene>
    <name evidence="1" type="ORF">CARN4_0146</name>
</gene>
<comment type="caution">
    <text evidence="1">The sequence shown here is derived from an EMBL/GenBank/DDBJ whole genome shotgun (WGS) entry which is preliminary data.</text>
</comment>
<name>E6Q0T9_9ZZZZ</name>
<organism evidence="1">
    <name type="scientific">mine drainage metagenome</name>
    <dbReference type="NCBI Taxonomy" id="410659"/>
    <lineage>
        <taxon>unclassified sequences</taxon>
        <taxon>metagenomes</taxon>
        <taxon>ecological metagenomes</taxon>
    </lineage>
</organism>
<dbReference type="AlphaFoldDB" id="E6Q0T9"/>
<accession>E6Q0T9</accession>
<evidence type="ECO:0000313" key="1">
    <source>
        <dbReference type="EMBL" id="CBI00799.1"/>
    </source>
</evidence>
<reference evidence="1" key="1">
    <citation type="submission" date="2009-10" db="EMBL/GenBank/DDBJ databases">
        <title>Diversity of trophic interactions inside an arsenic-rich microbial ecosystem.</title>
        <authorList>
            <person name="Bertin P.N."/>
            <person name="Heinrich-Salmeron A."/>
            <person name="Pelletier E."/>
            <person name="Goulhen-Chollet F."/>
            <person name="Arsene-Ploetze F."/>
            <person name="Gallien S."/>
            <person name="Calteau A."/>
            <person name="Vallenet D."/>
            <person name="Casiot C."/>
            <person name="Chane-Woon-Ming B."/>
            <person name="Giloteaux L."/>
            <person name="Barakat M."/>
            <person name="Bonnefoy V."/>
            <person name="Bruneel O."/>
            <person name="Chandler M."/>
            <person name="Cleiss J."/>
            <person name="Duran R."/>
            <person name="Elbaz-Poulichet F."/>
            <person name="Fonknechten N."/>
            <person name="Lauga B."/>
            <person name="Mornico D."/>
            <person name="Ortet P."/>
            <person name="Schaeffer C."/>
            <person name="Siguier P."/>
            <person name="Alexander Thil Smith A."/>
            <person name="Van Dorsselaer A."/>
            <person name="Weissenbach J."/>
            <person name="Medigue C."/>
            <person name="Le Paslier D."/>
        </authorList>
    </citation>
    <scope>NUCLEOTIDE SEQUENCE</scope>
</reference>
<dbReference type="EMBL" id="CABO01000006">
    <property type="protein sequence ID" value="CBI00799.1"/>
    <property type="molecule type" value="Genomic_DNA"/>
</dbReference>
<sequence>MRAYFAVIAAVMLLAMPTSAQAQGKRPTLTWDGKEIIYGIPAQVAAIRAVLTPICTGGMHLTGLGPGFADELIQVSNYAIAEGSCGNPELHLILHRKDGTWQRLDPCPPPRNGIPDYACLATNRCAIGGGATGDYGPGGIYDILSNRCFIPIPIVNRIIAIRSREPWLKQMDQAGIFESRKCRYDPQRSTECPGYIFSGEQKRHIADARDVRMLEIAASVGDFTNALIFANKIVARERHIAHYWDSEVAIVRNIAMQVESGKITRAQAKAEYQHFVQTGQVS</sequence>
<proteinExistence type="predicted"/>